<reference evidence="2" key="1">
    <citation type="submission" date="2018-05" db="EMBL/GenBank/DDBJ databases">
        <authorList>
            <person name="Lanie J.A."/>
            <person name="Ng W.-L."/>
            <person name="Kazmierczak K.M."/>
            <person name="Andrzejewski T.M."/>
            <person name="Davidsen T.M."/>
            <person name="Wayne K.J."/>
            <person name="Tettelin H."/>
            <person name="Glass J.I."/>
            <person name="Rusch D."/>
            <person name="Podicherti R."/>
            <person name="Tsui H.-C.T."/>
            <person name="Winkler M.E."/>
        </authorList>
    </citation>
    <scope>NUCLEOTIDE SEQUENCE</scope>
</reference>
<dbReference type="Pfam" id="PF01883">
    <property type="entry name" value="FeS_assembly_P"/>
    <property type="match status" value="1"/>
</dbReference>
<dbReference type="Gene3D" id="3.30.300.130">
    <property type="entry name" value="Fe-S cluster assembly (FSCA)"/>
    <property type="match status" value="1"/>
</dbReference>
<evidence type="ECO:0000259" key="1">
    <source>
        <dbReference type="Pfam" id="PF01883"/>
    </source>
</evidence>
<sequence length="107" mass="11688">MEELMEGTQITHGAVVEVMKEVYDPEIPINVVDLGLVYDVSVQEGNVHVLMTLTAPGCGMGPFIAQQAEWAIAELEGVSDVEVEMTFDPPWNPEMISEDGKKLLGID</sequence>
<accession>A0A381YX97</accession>
<name>A0A381YX97_9ZZZZ</name>
<dbReference type="SUPFAM" id="SSF117916">
    <property type="entry name" value="Fe-S cluster assembly (FSCA) domain-like"/>
    <property type="match status" value="1"/>
</dbReference>
<dbReference type="PANTHER" id="PTHR42831:SF1">
    <property type="entry name" value="FE-S PROTEIN MATURATION AUXILIARY FACTOR YITW"/>
    <property type="match status" value="1"/>
</dbReference>
<dbReference type="InterPro" id="IPR002744">
    <property type="entry name" value="MIP18-like"/>
</dbReference>
<dbReference type="PANTHER" id="PTHR42831">
    <property type="entry name" value="FE-S PROTEIN MATURATION AUXILIARY FACTOR YITW"/>
    <property type="match status" value="1"/>
</dbReference>
<dbReference type="InterPro" id="IPR034904">
    <property type="entry name" value="FSCA_dom_sf"/>
</dbReference>
<evidence type="ECO:0000313" key="2">
    <source>
        <dbReference type="EMBL" id="SVA81193.1"/>
    </source>
</evidence>
<dbReference type="EMBL" id="UINC01019203">
    <property type="protein sequence ID" value="SVA81193.1"/>
    <property type="molecule type" value="Genomic_DNA"/>
</dbReference>
<dbReference type="InterPro" id="IPR052339">
    <property type="entry name" value="Fe-S_Maturation_MIP18"/>
</dbReference>
<organism evidence="2">
    <name type="scientific">marine metagenome</name>
    <dbReference type="NCBI Taxonomy" id="408172"/>
    <lineage>
        <taxon>unclassified sequences</taxon>
        <taxon>metagenomes</taxon>
        <taxon>ecological metagenomes</taxon>
    </lineage>
</organism>
<protein>
    <recommendedName>
        <fullName evidence="1">MIP18 family-like domain-containing protein</fullName>
    </recommendedName>
</protein>
<proteinExistence type="predicted"/>
<gene>
    <name evidence="2" type="ORF">METZ01_LOCUS134047</name>
</gene>
<feature type="domain" description="MIP18 family-like" evidence="1">
    <location>
        <begin position="14"/>
        <end position="84"/>
    </location>
</feature>
<dbReference type="AlphaFoldDB" id="A0A381YX97"/>